<reference evidence="3 4" key="1">
    <citation type="submission" date="2020-11" db="EMBL/GenBank/DDBJ databases">
        <title>The genome sequence of Erythrobacter sp. 6D36.</title>
        <authorList>
            <person name="Liu Y."/>
        </authorList>
    </citation>
    <scope>NUCLEOTIDE SEQUENCE [LARGE SCALE GENOMIC DNA]</scope>
    <source>
        <strain evidence="3 4">6D36</strain>
    </source>
</reference>
<evidence type="ECO:0000256" key="2">
    <source>
        <dbReference type="SAM" id="Phobius"/>
    </source>
</evidence>
<gene>
    <name evidence="3" type="ORF">IRL76_05155</name>
</gene>
<dbReference type="KEGG" id="qso:IRL76_05155"/>
<keyword evidence="2" id="KW-0472">Membrane</keyword>
<organism evidence="3 4">
    <name type="scientific">Qipengyuania soli</name>
    <dbReference type="NCBI Taxonomy" id="2782568"/>
    <lineage>
        <taxon>Bacteria</taxon>
        <taxon>Pseudomonadati</taxon>
        <taxon>Pseudomonadota</taxon>
        <taxon>Alphaproteobacteria</taxon>
        <taxon>Sphingomonadales</taxon>
        <taxon>Erythrobacteraceae</taxon>
        <taxon>Qipengyuania</taxon>
    </lineage>
</organism>
<evidence type="ECO:0000256" key="1">
    <source>
        <dbReference type="SAM" id="MobiDB-lite"/>
    </source>
</evidence>
<feature type="transmembrane region" description="Helical" evidence="2">
    <location>
        <begin position="64"/>
        <end position="81"/>
    </location>
</feature>
<proteinExistence type="predicted"/>
<feature type="compositionally biased region" description="Basic and acidic residues" evidence="1">
    <location>
        <begin position="18"/>
        <end position="27"/>
    </location>
</feature>
<keyword evidence="2" id="KW-0812">Transmembrane</keyword>
<sequence>MADTAKPANVTPISADSKLSDQQKRDQLRARIEAGEKRNEQRTLVDQAKDAADTAVAFTKKHPYAVIGGAIAVGLAIGAMTKPGRRLGKRGGVFAGLVADAALAYGARMIDNASNAAHLAGDRFEDFGETAASTARDLRREAAGRLDAAGEVLRATSRKATRGGSRAAQAIKTRLTH</sequence>
<evidence type="ECO:0000313" key="4">
    <source>
        <dbReference type="Proteomes" id="UP000594459"/>
    </source>
</evidence>
<dbReference type="EMBL" id="CP064654">
    <property type="protein sequence ID" value="QPC99925.1"/>
    <property type="molecule type" value="Genomic_DNA"/>
</dbReference>
<accession>A0A7S8F6C2</accession>
<protein>
    <submittedName>
        <fullName evidence="3">Uncharacterized protein</fullName>
    </submittedName>
</protein>
<dbReference type="AlphaFoldDB" id="A0A7S8F6C2"/>
<name>A0A7S8F6C2_9SPHN</name>
<keyword evidence="2" id="KW-1133">Transmembrane helix</keyword>
<keyword evidence="4" id="KW-1185">Reference proteome</keyword>
<dbReference type="Proteomes" id="UP000594459">
    <property type="component" value="Chromosome"/>
</dbReference>
<feature type="region of interest" description="Disordered" evidence="1">
    <location>
        <begin position="1"/>
        <end position="27"/>
    </location>
</feature>
<dbReference type="RefSeq" id="WP_200983720.1">
    <property type="nucleotide sequence ID" value="NZ_CP064654.1"/>
</dbReference>
<evidence type="ECO:0000313" key="3">
    <source>
        <dbReference type="EMBL" id="QPC99925.1"/>
    </source>
</evidence>
<feature type="region of interest" description="Disordered" evidence="1">
    <location>
        <begin position="157"/>
        <end position="177"/>
    </location>
</feature>